<proteinExistence type="predicted"/>
<comment type="caution">
    <text evidence="1">The sequence shown here is derived from an EMBL/GenBank/DDBJ whole genome shotgun (WGS) entry which is preliminary data.</text>
</comment>
<evidence type="ECO:0000313" key="2">
    <source>
        <dbReference type="Proteomes" id="UP001239111"/>
    </source>
</evidence>
<gene>
    <name evidence="1" type="ORF">QAD02_024402</name>
</gene>
<reference evidence="1" key="1">
    <citation type="submission" date="2023-04" db="EMBL/GenBank/DDBJ databases">
        <title>A chromosome-level genome assembly of the parasitoid wasp Eretmocerus hayati.</title>
        <authorList>
            <person name="Zhong Y."/>
            <person name="Liu S."/>
            <person name="Liu Y."/>
        </authorList>
    </citation>
    <scope>NUCLEOTIDE SEQUENCE</scope>
    <source>
        <strain evidence="1">ZJU_SS_LIU_2023</strain>
    </source>
</reference>
<dbReference type="EMBL" id="CM056741">
    <property type="protein sequence ID" value="KAJ8688607.1"/>
    <property type="molecule type" value="Genomic_DNA"/>
</dbReference>
<dbReference type="Proteomes" id="UP001239111">
    <property type="component" value="Chromosome 1"/>
</dbReference>
<organism evidence="1 2">
    <name type="scientific">Eretmocerus hayati</name>
    <dbReference type="NCBI Taxonomy" id="131215"/>
    <lineage>
        <taxon>Eukaryota</taxon>
        <taxon>Metazoa</taxon>
        <taxon>Ecdysozoa</taxon>
        <taxon>Arthropoda</taxon>
        <taxon>Hexapoda</taxon>
        <taxon>Insecta</taxon>
        <taxon>Pterygota</taxon>
        <taxon>Neoptera</taxon>
        <taxon>Endopterygota</taxon>
        <taxon>Hymenoptera</taxon>
        <taxon>Apocrita</taxon>
        <taxon>Proctotrupomorpha</taxon>
        <taxon>Chalcidoidea</taxon>
        <taxon>Aphelinidae</taxon>
        <taxon>Aphelininae</taxon>
        <taxon>Eretmocerus</taxon>
    </lineage>
</organism>
<keyword evidence="2" id="KW-1185">Reference proteome</keyword>
<name>A0ACC2PYZ2_9HYME</name>
<sequence length="203" mass="22430">MKAVVSRANDEASEMEAKPDELRPRSGNKNSSGRGLTKLGQADRKVTVSRREANEEEHRLSKVDDEESARERDGDAPRASTALQSAADKTSALLHQGKLLSPSQLSLKAHLAAESERKLVRIEGALETDDAVAEEEQYYLGDVDENDEEEEEEEDEAGDGAEEERLAKSGDAGYEAGGKNRLSPRLHDIEEEDDEEGRNIRER</sequence>
<protein>
    <submittedName>
        <fullName evidence="1">Uncharacterized protein</fullName>
    </submittedName>
</protein>
<evidence type="ECO:0000313" key="1">
    <source>
        <dbReference type="EMBL" id="KAJ8688607.1"/>
    </source>
</evidence>
<accession>A0ACC2PYZ2</accession>